<name>A0ABV5Y8F9_9ACTN</name>
<reference evidence="2 3" key="1">
    <citation type="submission" date="2024-09" db="EMBL/GenBank/DDBJ databases">
        <authorList>
            <person name="Sun Q."/>
            <person name="Mori K."/>
        </authorList>
    </citation>
    <scope>NUCLEOTIDE SEQUENCE [LARGE SCALE GENOMIC DNA]</scope>
    <source>
        <strain evidence="2 3">TBRC 0563</strain>
    </source>
</reference>
<dbReference type="Proteomes" id="UP001589627">
    <property type="component" value="Unassembled WGS sequence"/>
</dbReference>
<dbReference type="RefSeq" id="WP_378195139.1">
    <property type="nucleotide sequence ID" value="NZ_JBHLZP010000014.1"/>
</dbReference>
<sequence length="45" mass="5300">MSYWAMRRVLQRANDKLGTNWTLHDLRHTAATRMANDPKMTLVEV</sequence>
<dbReference type="InterPro" id="IPR013762">
    <property type="entry name" value="Integrase-like_cat_sf"/>
</dbReference>
<evidence type="ECO:0000313" key="2">
    <source>
        <dbReference type="EMBL" id="MFB9831311.1"/>
    </source>
</evidence>
<evidence type="ECO:0000256" key="1">
    <source>
        <dbReference type="ARBA" id="ARBA00023172"/>
    </source>
</evidence>
<dbReference type="Gene3D" id="1.10.443.10">
    <property type="entry name" value="Intergrase catalytic core"/>
    <property type="match status" value="1"/>
</dbReference>
<evidence type="ECO:0008006" key="4">
    <source>
        <dbReference type="Google" id="ProtNLM"/>
    </source>
</evidence>
<comment type="caution">
    <text evidence="2">The sequence shown here is derived from an EMBL/GenBank/DDBJ whole genome shotgun (WGS) entry which is preliminary data.</text>
</comment>
<gene>
    <name evidence="2" type="ORF">ACFFNX_03815</name>
</gene>
<keyword evidence="3" id="KW-1185">Reference proteome</keyword>
<dbReference type="EMBL" id="JBHLZP010000014">
    <property type="protein sequence ID" value="MFB9831311.1"/>
    <property type="molecule type" value="Genomic_DNA"/>
</dbReference>
<protein>
    <recommendedName>
        <fullName evidence="4">Phage integrase family protein</fullName>
    </recommendedName>
</protein>
<dbReference type="InterPro" id="IPR011010">
    <property type="entry name" value="DNA_brk_join_enz"/>
</dbReference>
<dbReference type="SUPFAM" id="SSF56349">
    <property type="entry name" value="DNA breaking-rejoining enzymes"/>
    <property type="match status" value="1"/>
</dbReference>
<accession>A0ABV5Y8F9</accession>
<organism evidence="2 3">
    <name type="scientific">Actinoallomurus acaciae</name>
    <dbReference type="NCBI Taxonomy" id="502577"/>
    <lineage>
        <taxon>Bacteria</taxon>
        <taxon>Bacillati</taxon>
        <taxon>Actinomycetota</taxon>
        <taxon>Actinomycetes</taxon>
        <taxon>Streptosporangiales</taxon>
        <taxon>Thermomonosporaceae</taxon>
        <taxon>Actinoallomurus</taxon>
    </lineage>
</organism>
<evidence type="ECO:0000313" key="3">
    <source>
        <dbReference type="Proteomes" id="UP001589627"/>
    </source>
</evidence>
<proteinExistence type="predicted"/>
<keyword evidence="1" id="KW-0233">DNA recombination</keyword>